<organism evidence="1 2">
    <name type="scientific">Spinacia oleracea</name>
    <name type="common">Spinach</name>
    <dbReference type="NCBI Taxonomy" id="3562"/>
    <lineage>
        <taxon>Eukaryota</taxon>
        <taxon>Viridiplantae</taxon>
        <taxon>Streptophyta</taxon>
        <taxon>Embryophyta</taxon>
        <taxon>Tracheophyta</taxon>
        <taxon>Spermatophyta</taxon>
        <taxon>Magnoliopsida</taxon>
        <taxon>eudicotyledons</taxon>
        <taxon>Gunneridae</taxon>
        <taxon>Pentapetalae</taxon>
        <taxon>Caryophyllales</taxon>
        <taxon>Chenopodiaceae</taxon>
        <taxon>Chenopodioideae</taxon>
        <taxon>Anserineae</taxon>
        <taxon>Spinacia</taxon>
    </lineage>
</organism>
<reference evidence="1" key="1">
    <citation type="journal article" date="2021" name="Nat. Commun.">
        <title>Genomic analyses provide insights into spinach domestication and the genetic basis of agronomic traits.</title>
        <authorList>
            <person name="Cai X."/>
            <person name="Sun X."/>
            <person name="Xu C."/>
            <person name="Sun H."/>
            <person name="Wang X."/>
            <person name="Ge C."/>
            <person name="Zhang Z."/>
            <person name="Wang Q."/>
            <person name="Fei Z."/>
            <person name="Jiao C."/>
            <person name="Wang Q."/>
        </authorList>
    </citation>
    <scope>NUCLEOTIDE SEQUENCE [LARGE SCALE GENOMIC DNA]</scope>
    <source>
        <strain evidence="1">cv. Varoflay</strain>
    </source>
</reference>
<reference evidence="2" key="2">
    <citation type="submission" date="2025-08" db="UniProtKB">
        <authorList>
            <consortium name="RefSeq"/>
        </authorList>
    </citation>
    <scope>IDENTIFICATION</scope>
    <source>
        <tissue evidence="2">Leaf</tissue>
    </source>
</reference>
<evidence type="ECO:0000313" key="2">
    <source>
        <dbReference type="RefSeq" id="XP_021848701.1"/>
    </source>
</evidence>
<dbReference type="AlphaFoldDB" id="A0A9R0IGF4"/>
<gene>
    <name evidence="2" type="primary">LOC110788375</name>
</gene>
<dbReference type="RefSeq" id="XP_021848701.1">
    <property type="nucleotide sequence ID" value="XM_021993009.2"/>
</dbReference>
<dbReference type="PANTHER" id="PTHR36482">
    <property type="entry name" value="OSJNBA0024J22.15 PROTEIN"/>
    <property type="match status" value="1"/>
</dbReference>
<sequence length="177" mass="20335">MASAQGGAVRKEEAFMEELTKQSNPQTEMLFAGYMYNKSNPKKPMHLHADKIWSGEIYKDYNFPEVLDETDERASFALKADWGDVIKSAVVYSLKTGEHHFNHYAFLLAWSYNFVQGRRVRKVYVRCGLLENFSKINWENVEKELDASTPSSSYIDALTRTSVKAHIDANVVYADFM</sequence>
<keyword evidence="1" id="KW-1185">Reference proteome</keyword>
<name>A0A9R0IGF4_SPIOL</name>
<protein>
    <submittedName>
        <fullName evidence="2">Jasmonate-induced protein homolog</fullName>
    </submittedName>
</protein>
<dbReference type="Proteomes" id="UP000813463">
    <property type="component" value="Chromosome 1"/>
</dbReference>
<evidence type="ECO:0000313" key="1">
    <source>
        <dbReference type="Proteomes" id="UP000813463"/>
    </source>
</evidence>
<dbReference type="KEGG" id="soe:110788375"/>
<proteinExistence type="predicted"/>
<dbReference type="InterPro" id="IPR053085">
    <property type="entry name" value="Jasmonate-induced_protein"/>
</dbReference>
<dbReference type="GeneID" id="110788375"/>
<accession>A0A9R0IGF4</accession>
<dbReference type="PANTHER" id="PTHR36482:SF6">
    <property type="entry name" value="JASMONATE-INDUCED PROTEIN HOMOLOG"/>
    <property type="match status" value="1"/>
</dbReference>